<dbReference type="NCBIfam" id="TIGR00778">
    <property type="entry name" value="ahpD_dom"/>
    <property type="match status" value="1"/>
</dbReference>
<reference evidence="2" key="1">
    <citation type="submission" date="2024-07" db="EMBL/GenBank/DDBJ databases">
        <title>Complete genome sequences of cellulolytic bacteria, Kitasatospora sp. CMC57 and Streptomyces sp. CMC78, isolated from Japanese agricultural soil.</title>
        <authorList>
            <person name="Hashimoto T."/>
            <person name="Ito M."/>
            <person name="Iwamoto M."/>
            <person name="Fukahori D."/>
            <person name="Shoda T."/>
            <person name="Sakoda M."/>
            <person name="Morohoshi T."/>
            <person name="Mitsuboshi M."/>
            <person name="Nishizawa T."/>
        </authorList>
    </citation>
    <scope>NUCLEOTIDE SEQUENCE</scope>
    <source>
        <strain evidence="2">CMC57</strain>
    </source>
</reference>
<dbReference type="GO" id="GO:0051920">
    <property type="term" value="F:peroxiredoxin activity"/>
    <property type="evidence" value="ECO:0007669"/>
    <property type="project" value="InterPro"/>
</dbReference>
<dbReference type="InterPro" id="IPR003779">
    <property type="entry name" value="CMD-like"/>
</dbReference>
<protein>
    <submittedName>
        <fullName evidence="2">Carboxymuconolactone decarboxylase family protein</fullName>
    </submittedName>
</protein>
<evidence type="ECO:0000313" key="2">
    <source>
        <dbReference type="EMBL" id="BFP49633.1"/>
    </source>
</evidence>
<dbReference type="Gene3D" id="1.20.1290.10">
    <property type="entry name" value="AhpD-like"/>
    <property type="match status" value="1"/>
</dbReference>
<dbReference type="InterPro" id="IPR004675">
    <property type="entry name" value="AhpD_core"/>
</dbReference>
<accession>A0AB33K346</accession>
<dbReference type="SUPFAM" id="SSF69118">
    <property type="entry name" value="AhpD-like"/>
    <property type="match status" value="1"/>
</dbReference>
<dbReference type="RefSeq" id="WP_407991713.1">
    <property type="nucleotide sequence ID" value="NZ_AP035881.2"/>
</dbReference>
<feature type="domain" description="Carboxymuconolactone decarboxylase-like" evidence="1">
    <location>
        <begin position="68"/>
        <end position="140"/>
    </location>
</feature>
<name>A0AB33K346_9ACTN</name>
<evidence type="ECO:0000259" key="1">
    <source>
        <dbReference type="Pfam" id="PF02627"/>
    </source>
</evidence>
<dbReference type="InterPro" id="IPR029032">
    <property type="entry name" value="AhpD-like"/>
</dbReference>
<dbReference type="AlphaFoldDB" id="A0AB33K346"/>
<organism evidence="2">
    <name type="scientific">Kitasatospora sp. CMC57</name>
    <dbReference type="NCBI Taxonomy" id="3231513"/>
    <lineage>
        <taxon>Bacteria</taxon>
        <taxon>Bacillati</taxon>
        <taxon>Actinomycetota</taxon>
        <taxon>Actinomycetes</taxon>
        <taxon>Kitasatosporales</taxon>
        <taxon>Streptomycetaceae</taxon>
        <taxon>Kitasatospora</taxon>
    </lineage>
</organism>
<dbReference type="EMBL" id="AP035881">
    <property type="protein sequence ID" value="BFP49633.1"/>
    <property type="molecule type" value="Genomic_DNA"/>
</dbReference>
<gene>
    <name evidence="2" type="ORF">KCMC57_60010</name>
</gene>
<sequence>MHRRFVQSSLRGLSLLQVRHVKPVPFDAARDGIAEVYRELERDFGVLAPPIALHSPSYGPLAASWLMLRESMLVTGVAARTTKEAVAAAVSVANECPFCVRMHSAMLHSLAPGRDSAAIRDGRLELVADPAVRAVAGWVRDGAVRDTAAKTRFPFAVEQLPELLGSVVIMHYLNRMVNVFLGALPLPPGAPESSLRPVMRVLTWLLRSAARAEPKAGGTLGLLPAAPLPEDLSWAAASPQIAAAFARAAAAVEAAGRAALPDGVRALVLDTVERWDGRPPGLGRAWADAAVESRPAEERPAARLALLTALAAYTVDETVIDAARAAGADDEALVGITAWASLTAARRVGAWMHHPE</sequence>
<dbReference type="Pfam" id="PF02627">
    <property type="entry name" value="CMD"/>
    <property type="match status" value="1"/>
</dbReference>
<proteinExistence type="predicted"/>